<comment type="caution">
    <text evidence="2">The sequence shown here is derived from an EMBL/GenBank/DDBJ whole genome shotgun (WGS) entry which is preliminary data.</text>
</comment>
<evidence type="ECO:0000313" key="3">
    <source>
        <dbReference type="Proteomes" id="UP000553766"/>
    </source>
</evidence>
<dbReference type="Proteomes" id="UP000553766">
    <property type="component" value="Unassembled WGS sequence"/>
</dbReference>
<evidence type="ECO:0000313" key="2">
    <source>
        <dbReference type="EMBL" id="MBB5514644.1"/>
    </source>
</evidence>
<keyword evidence="3" id="KW-1185">Reference proteome</keyword>
<accession>A0A840WWG9</accession>
<feature type="transmembrane region" description="Helical" evidence="1">
    <location>
        <begin position="35"/>
        <end position="54"/>
    </location>
</feature>
<organism evidence="2 3">
    <name type="scientific">Rubricella aquisinus</name>
    <dbReference type="NCBI Taxonomy" id="2028108"/>
    <lineage>
        <taxon>Bacteria</taxon>
        <taxon>Pseudomonadati</taxon>
        <taxon>Pseudomonadota</taxon>
        <taxon>Alphaproteobacteria</taxon>
        <taxon>Rhodobacterales</taxon>
        <taxon>Paracoccaceae</taxon>
        <taxon>Rubricella</taxon>
    </lineage>
</organism>
<protein>
    <submittedName>
        <fullName evidence="2">Putative flippase GtrA</fullName>
    </submittedName>
</protein>
<dbReference type="RefSeq" id="WP_184008491.1">
    <property type="nucleotide sequence ID" value="NZ_JACIJS010000002.1"/>
</dbReference>
<dbReference type="EMBL" id="JACIJS010000002">
    <property type="protein sequence ID" value="MBB5514644.1"/>
    <property type="molecule type" value="Genomic_DNA"/>
</dbReference>
<keyword evidence="1" id="KW-0472">Membrane</keyword>
<evidence type="ECO:0000256" key="1">
    <source>
        <dbReference type="SAM" id="Phobius"/>
    </source>
</evidence>
<feature type="transmembrane region" description="Helical" evidence="1">
    <location>
        <begin position="7"/>
        <end position="29"/>
    </location>
</feature>
<proteinExistence type="predicted"/>
<gene>
    <name evidence="2" type="ORF">FHS89_000650</name>
</gene>
<sequence length="60" mass="6122">MIRLMGILFGMISTTLMGVGVIVVLVMGAGTLMPILGAAAVGFLVSIPITYVIARAVAET</sequence>
<keyword evidence="1" id="KW-1133">Transmembrane helix</keyword>
<name>A0A840WWG9_9RHOB</name>
<dbReference type="AlphaFoldDB" id="A0A840WWG9"/>
<keyword evidence="1" id="KW-0812">Transmembrane</keyword>
<reference evidence="2 3" key="1">
    <citation type="submission" date="2020-08" db="EMBL/GenBank/DDBJ databases">
        <title>Genomic Encyclopedia of Type Strains, Phase IV (KMG-IV): sequencing the most valuable type-strain genomes for metagenomic binning, comparative biology and taxonomic classification.</title>
        <authorList>
            <person name="Goeker M."/>
        </authorList>
    </citation>
    <scope>NUCLEOTIDE SEQUENCE [LARGE SCALE GENOMIC DNA]</scope>
    <source>
        <strain evidence="2 3">DSM 103377</strain>
    </source>
</reference>